<comment type="caution">
    <text evidence="2">The sequence shown here is derived from an EMBL/GenBank/DDBJ whole genome shotgun (WGS) entry which is preliminary data.</text>
</comment>
<protein>
    <submittedName>
        <fullName evidence="2">Uncharacterized protein</fullName>
    </submittedName>
</protein>
<proteinExistence type="predicted"/>
<gene>
    <name evidence="2" type="ORF">MSPICULIGERA_LOCUS14749</name>
</gene>
<keyword evidence="1" id="KW-0732">Signal</keyword>
<feature type="signal peptide" evidence="1">
    <location>
        <begin position="1"/>
        <end position="23"/>
    </location>
</feature>
<sequence length="148" mass="15686">MRWLFFCGLFALALGSLDGPSESVPNDQPMPDVAAAQEDAEEANVTADAVQETTMFDETGGLAENVSEIATVAVTTASTTVKIISTTPMQMVPTSGNIDPALHRDQPAQPSDTIATESSEDVQNPEIASSSLRHLFISFPALVAFLLF</sequence>
<name>A0AA36CYC7_9BILA</name>
<dbReference type="AlphaFoldDB" id="A0AA36CYC7"/>
<organism evidence="2 3">
    <name type="scientific">Mesorhabditis spiculigera</name>
    <dbReference type="NCBI Taxonomy" id="96644"/>
    <lineage>
        <taxon>Eukaryota</taxon>
        <taxon>Metazoa</taxon>
        <taxon>Ecdysozoa</taxon>
        <taxon>Nematoda</taxon>
        <taxon>Chromadorea</taxon>
        <taxon>Rhabditida</taxon>
        <taxon>Rhabditina</taxon>
        <taxon>Rhabditomorpha</taxon>
        <taxon>Rhabditoidea</taxon>
        <taxon>Rhabditidae</taxon>
        <taxon>Mesorhabditinae</taxon>
        <taxon>Mesorhabditis</taxon>
    </lineage>
</organism>
<evidence type="ECO:0000313" key="3">
    <source>
        <dbReference type="Proteomes" id="UP001177023"/>
    </source>
</evidence>
<reference evidence="2" key="1">
    <citation type="submission" date="2023-06" db="EMBL/GenBank/DDBJ databases">
        <authorList>
            <person name="Delattre M."/>
        </authorList>
    </citation>
    <scope>NUCLEOTIDE SEQUENCE</scope>
    <source>
        <strain evidence="2">AF72</strain>
    </source>
</reference>
<keyword evidence="3" id="KW-1185">Reference proteome</keyword>
<evidence type="ECO:0000256" key="1">
    <source>
        <dbReference type="SAM" id="SignalP"/>
    </source>
</evidence>
<feature type="chain" id="PRO_5041325503" evidence="1">
    <location>
        <begin position="24"/>
        <end position="148"/>
    </location>
</feature>
<dbReference type="Proteomes" id="UP001177023">
    <property type="component" value="Unassembled WGS sequence"/>
</dbReference>
<evidence type="ECO:0000313" key="2">
    <source>
        <dbReference type="EMBL" id="CAJ0576456.1"/>
    </source>
</evidence>
<dbReference type="EMBL" id="CATQJA010002644">
    <property type="protein sequence ID" value="CAJ0576456.1"/>
    <property type="molecule type" value="Genomic_DNA"/>
</dbReference>
<accession>A0AA36CYC7</accession>
<feature type="non-terminal residue" evidence="2">
    <location>
        <position position="148"/>
    </location>
</feature>